<evidence type="ECO:0000313" key="2">
    <source>
        <dbReference type="Proteomes" id="UP000024635"/>
    </source>
</evidence>
<organism evidence="1 2">
    <name type="scientific">Ancylostoma ceylanicum</name>
    <dbReference type="NCBI Taxonomy" id="53326"/>
    <lineage>
        <taxon>Eukaryota</taxon>
        <taxon>Metazoa</taxon>
        <taxon>Ecdysozoa</taxon>
        <taxon>Nematoda</taxon>
        <taxon>Chromadorea</taxon>
        <taxon>Rhabditida</taxon>
        <taxon>Rhabditina</taxon>
        <taxon>Rhabditomorpha</taxon>
        <taxon>Strongyloidea</taxon>
        <taxon>Ancylostomatidae</taxon>
        <taxon>Ancylostomatinae</taxon>
        <taxon>Ancylostoma</taxon>
    </lineage>
</organism>
<dbReference type="EMBL" id="JARK01001378">
    <property type="protein sequence ID" value="EYC13891.1"/>
    <property type="molecule type" value="Genomic_DNA"/>
</dbReference>
<dbReference type="Proteomes" id="UP000024635">
    <property type="component" value="Unassembled WGS sequence"/>
</dbReference>
<reference evidence="2" key="1">
    <citation type="journal article" date="2015" name="Nat. Genet.">
        <title>The genome and transcriptome of the zoonotic hookworm Ancylostoma ceylanicum identify infection-specific gene families.</title>
        <authorList>
            <person name="Schwarz E.M."/>
            <person name="Hu Y."/>
            <person name="Antoshechkin I."/>
            <person name="Miller M.M."/>
            <person name="Sternberg P.W."/>
            <person name="Aroian R.V."/>
        </authorList>
    </citation>
    <scope>NUCLEOTIDE SEQUENCE</scope>
    <source>
        <strain evidence="2">HY135</strain>
    </source>
</reference>
<accession>A0A016UG45</accession>
<dbReference type="AlphaFoldDB" id="A0A016UG45"/>
<keyword evidence="2" id="KW-1185">Reference proteome</keyword>
<protein>
    <submittedName>
        <fullName evidence="1">Uncharacterized protein</fullName>
    </submittedName>
</protein>
<comment type="caution">
    <text evidence="1">The sequence shown here is derived from an EMBL/GenBank/DDBJ whole genome shotgun (WGS) entry which is preliminary data.</text>
</comment>
<name>A0A016UG45_9BILA</name>
<gene>
    <name evidence="1" type="primary">Acey_s0042.g585</name>
    <name evidence="1" type="ORF">Y032_0042g585</name>
</gene>
<evidence type="ECO:0000313" key="1">
    <source>
        <dbReference type="EMBL" id="EYC13891.1"/>
    </source>
</evidence>
<proteinExistence type="predicted"/>
<sequence length="83" mass="9710">MPKLCLSLSYCARFYNIKKAANSYFSYFPCSTFNKKGIFRLPTILMEYRLCDNQEEEVQSPTYRAKTEPNLFAGDSLRPTLYD</sequence>